<dbReference type="KEGG" id="geo:Geob_0995"/>
<keyword evidence="2" id="KW-1185">Reference proteome</keyword>
<dbReference type="Proteomes" id="UP000007721">
    <property type="component" value="Chromosome"/>
</dbReference>
<name>B9M2H8_GEODF</name>
<dbReference type="eggNOG" id="ENOG502ZRA8">
    <property type="taxonomic scope" value="Bacteria"/>
</dbReference>
<dbReference type="OrthoDB" id="6385895at2"/>
<evidence type="ECO:0000313" key="2">
    <source>
        <dbReference type="Proteomes" id="UP000007721"/>
    </source>
</evidence>
<accession>B9M2H8</accession>
<sequence>MDNFISLEIIWQDDDLIEIQASSSSGKFFGVTEVYTNYEDLDALANALVGFPHSVDERVEFNAGAKDGYSFVSISFYCFSNSGHTAALVDLEANIAQNQRKNEKHKVTMEVQFEAQAIDSFQKQISSLIRNKAGKALLSGIKPCTQNILKGGICA</sequence>
<proteinExistence type="predicted"/>
<gene>
    <name evidence="1" type="ordered locus">Geob_0995</name>
</gene>
<dbReference type="AlphaFoldDB" id="B9M2H8"/>
<evidence type="ECO:0000313" key="1">
    <source>
        <dbReference type="EMBL" id="ACM19357.1"/>
    </source>
</evidence>
<dbReference type="RefSeq" id="WP_012646086.1">
    <property type="nucleotide sequence ID" value="NC_011979.1"/>
</dbReference>
<protein>
    <submittedName>
        <fullName evidence="1">Uncharacterized protein</fullName>
    </submittedName>
</protein>
<dbReference type="STRING" id="316067.Geob_0995"/>
<reference evidence="1 2" key="1">
    <citation type="submission" date="2009-01" db="EMBL/GenBank/DDBJ databases">
        <title>Complete sequence of Geobacter sp. FRC-32.</title>
        <authorList>
            <consortium name="US DOE Joint Genome Institute"/>
            <person name="Lucas S."/>
            <person name="Copeland A."/>
            <person name="Lapidus A."/>
            <person name="Glavina del Rio T."/>
            <person name="Dalin E."/>
            <person name="Tice H."/>
            <person name="Bruce D."/>
            <person name="Goodwin L."/>
            <person name="Pitluck S."/>
            <person name="Saunders E."/>
            <person name="Brettin T."/>
            <person name="Detter J.C."/>
            <person name="Han C."/>
            <person name="Larimer F."/>
            <person name="Land M."/>
            <person name="Hauser L."/>
            <person name="Kyrpides N."/>
            <person name="Ovchinnikova G."/>
            <person name="Kostka J."/>
            <person name="Richardson P."/>
        </authorList>
    </citation>
    <scope>NUCLEOTIDE SEQUENCE [LARGE SCALE GENOMIC DNA]</scope>
    <source>
        <strain evidence="2">DSM 22248 / JCM 15807 / FRC-32</strain>
    </source>
</reference>
<dbReference type="EMBL" id="CP001390">
    <property type="protein sequence ID" value="ACM19357.1"/>
    <property type="molecule type" value="Genomic_DNA"/>
</dbReference>
<organism evidence="1 2">
    <name type="scientific">Geotalea daltonii (strain DSM 22248 / JCM 15807 / FRC-32)</name>
    <name type="common">Geobacter daltonii</name>
    <dbReference type="NCBI Taxonomy" id="316067"/>
    <lineage>
        <taxon>Bacteria</taxon>
        <taxon>Pseudomonadati</taxon>
        <taxon>Thermodesulfobacteriota</taxon>
        <taxon>Desulfuromonadia</taxon>
        <taxon>Geobacterales</taxon>
        <taxon>Geobacteraceae</taxon>
        <taxon>Geotalea</taxon>
    </lineage>
</organism>
<dbReference type="HOGENOM" id="CLU_1692974_0_0_7"/>